<feature type="domain" description="HpcH/HpaI aldolase/citrate lyase" evidence="4">
    <location>
        <begin position="20"/>
        <end position="237"/>
    </location>
</feature>
<dbReference type="Proteomes" id="UP000823521">
    <property type="component" value="Unassembled WGS sequence"/>
</dbReference>
<dbReference type="PANTHER" id="PTHR30502:SF0">
    <property type="entry name" value="PHOSPHOENOLPYRUVATE CARBOXYLASE FAMILY PROTEIN"/>
    <property type="match status" value="1"/>
</dbReference>
<keyword evidence="2" id="KW-0479">Metal-binding</keyword>
<dbReference type="RefSeq" id="WP_208815311.1">
    <property type="nucleotide sequence ID" value="NZ_WVUH01000187.1"/>
</dbReference>
<evidence type="ECO:0000256" key="2">
    <source>
        <dbReference type="ARBA" id="ARBA00022723"/>
    </source>
</evidence>
<evidence type="ECO:0000313" key="6">
    <source>
        <dbReference type="Proteomes" id="UP000823521"/>
    </source>
</evidence>
<dbReference type="Pfam" id="PF03328">
    <property type="entry name" value="HpcH_HpaI"/>
    <property type="match status" value="1"/>
</dbReference>
<proteinExistence type="inferred from homology"/>
<dbReference type="InterPro" id="IPR040442">
    <property type="entry name" value="Pyrv_kinase-like_dom_sf"/>
</dbReference>
<gene>
    <name evidence="5" type="ORF">GSF22_20255</name>
</gene>
<name>A0ABS3VUY8_MICEH</name>
<dbReference type="InterPro" id="IPR005000">
    <property type="entry name" value="Aldolase/citrate-lyase_domain"/>
</dbReference>
<comment type="caution">
    <text evidence="5">The sequence shown here is derived from an EMBL/GenBank/DDBJ whole genome shotgun (WGS) entry which is preliminary data.</text>
</comment>
<keyword evidence="6" id="KW-1185">Reference proteome</keyword>
<reference evidence="5 6" key="1">
    <citation type="submission" date="2019-12" db="EMBL/GenBank/DDBJ databases">
        <title>Whole genome sequencing of endophytic Actinobacterium Micromonospora sp. MPMI6T.</title>
        <authorList>
            <person name="Evv R."/>
            <person name="Podile A.R."/>
        </authorList>
    </citation>
    <scope>NUCLEOTIDE SEQUENCE [LARGE SCALE GENOMIC DNA]</scope>
    <source>
        <strain evidence="5 6">MPMI6</strain>
    </source>
</reference>
<dbReference type="PANTHER" id="PTHR30502">
    <property type="entry name" value="2-KETO-3-DEOXY-L-RHAMNONATE ALDOLASE"/>
    <property type="match status" value="1"/>
</dbReference>
<organism evidence="5 6">
    <name type="scientific">Micromonospora echinofusca</name>
    <dbReference type="NCBI Taxonomy" id="47858"/>
    <lineage>
        <taxon>Bacteria</taxon>
        <taxon>Bacillati</taxon>
        <taxon>Actinomycetota</taxon>
        <taxon>Actinomycetes</taxon>
        <taxon>Micromonosporales</taxon>
        <taxon>Micromonosporaceae</taxon>
        <taxon>Micromonospora</taxon>
    </lineage>
</organism>
<dbReference type="Gene3D" id="3.20.20.60">
    <property type="entry name" value="Phosphoenolpyruvate-binding domains"/>
    <property type="match status" value="1"/>
</dbReference>
<dbReference type="SUPFAM" id="SSF51621">
    <property type="entry name" value="Phosphoenolpyruvate/pyruvate domain"/>
    <property type="match status" value="1"/>
</dbReference>
<evidence type="ECO:0000259" key="4">
    <source>
        <dbReference type="Pfam" id="PF03328"/>
    </source>
</evidence>
<evidence type="ECO:0000313" key="5">
    <source>
        <dbReference type="EMBL" id="MBO4208321.1"/>
    </source>
</evidence>
<accession>A0ABS3VUY8</accession>
<evidence type="ECO:0000256" key="3">
    <source>
        <dbReference type="ARBA" id="ARBA00023239"/>
    </source>
</evidence>
<evidence type="ECO:0000256" key="1">
    <source>
        <dbReference type="ARBA" id="ARBA00005568"/>
    </source>
</evidence>
<dbReference type="EMBL" id="WVUH01000187">
    <property type="protein sequence ID" value="MBO4208321.1"/>
    <property type="molecule type" value="Genomic_DNA"/>
</dbReference>
<comment type="similarity">
    <text evidence="1">Belongs to the HpcH/HpaI aldolase family.</text>
</comment>
<dbReference type="InterPro" id="IPR050251">
    <property type="entry name" value="HpcH-HpaI_aldolase"/>
</dbReference>
<protein>
    <recommendedName>
        <fullName evidence="4">HpcH/HpaI aldolase/citrate lyase domain-containing protein</fullName>
    </recommendedName>
</protein>
<dbReference type="InterPro" id="IPR015813">
    <property type="entry name" value="Pyrv/PenolPyrv_kinase-like_dom"/>
</dbReference>
<sequence>MNPRQRLRSALTGTGRLVGTFLKLPVLDSVDIAWQAGLDFVVVDGEHSPLAEEAITPLVRHAATLGLPALVRLPEVDTGRINRLLEAGAAGVQLSTVRSRAEVDALVAATRYPPHGQRSVSLAHPAARFGAVPLPEYLADAHRYPPVLVVQIETADTVDPLPSLLTGVDVAFVGTTDLAVSLGGGPDVLAARIATIAAAAHAGQVVFGGWVAAPDQAERAGLGAARYLMVGSDLQLLGTALRDLARSARAEPGTHL</sequence>
<keyword evidence="3" id="KW-0456">Lyase</keyword>